<evidence type="ECO:0000313" key="2">
    <source>
        <dbReference type="EMBL" id="KIN02981.1"/>
    </source>
</evidence>
<reference evidence="2 3" key="1">
    <citation type="submission" date="2014-04" db="EMBL/GenBank/DDBJ databases">
        <authorList>
            <consortium name="DOE Joint Genome Institute"/>
            <person name="Kuo A."/>
            <person name="Martino E."/>
            <person name="Perotto S."/>
            <person name="Kohler A."/>
            <person name="Nagy L.G."/>
            <person name="Floudas D."/>
            <person name="Copeland A."/>
            <person name="Barry K.W."/>
            <person name="Cichocki N."/>
            <person name="Veneault-Fourrey C."/>
            <person name="LaButti K."/>
            <person name="Lindquist E.A."/>
            <person name="Lipzen A."/>
            <person name="Lundell T."/>
            <person name="Morin E."/>
            <person name="Murat C."/>
            <person name="Sun H."/>
            <person name="Tunlid A."/>
            <person name="Henrissat B."/>
            <person name="Grigoriev I.V."/>
            <person name="Hibbett D.S."/>
            <person name="Martin F."/>
            <person name="Nordberg H.P."/>
            <person name="Cantor M.N."/>
            <person name="Hua S.X."/>
        </authorList>
    </citation>
    <scope>NUCLEOTIDE SEQUENCE [LARGE SCALE GENOMIC DNA]</scope>
    <source>
        <strain evidence="2 3">Zn</strain>
    </source>
</reference>
<sequence length="162" mass="15888">MAWKTSVVLGMLLASLSLGSQFGVEKRDDCPSGASNLSGFEIIGGSFDVCCPGKGVTANGITYCCIGQNNNGDKERDICIGDALQCSSDATSSCATAVPATAGDFSQRVSSATAAMANQAATTGVAESTSSSHGAAAGMITAAPLAALVMAAGGVVVNAALL</sequence>
<protein>
    <recommendedName>
        <fullName evidence="4">Hydrophobin</fullName>
    </recommendedName>
</protein>
<evidence type="ECO:0000313" key="3">
    <source>
        <dbReference type="Proteomes" id="UP000054321"/>
    </source>
</evidence>
<gene>
    <name evidence="2" type="ORF">OIDMADRAFT_27456</name>
</gene>
<name>A0A0C3H447_OIDMZ</name>
<dbReference type="InParanoid" id="A0A0C3H447"/>
<dbReference type="EMBL" id="KN832874">
    <property type="protein sequence ID" value="KIN02981.1"/>
    <property type="molecule type" value="Genomic_DNA"/>
</dbReference>
<dbReference type="OrthoDB" id="5241435at2759"/>
<feature type="chain" id="PRO_5002164866" description="Hydrophobin" evidence="1">
    <location>
        <begin position="20"/>
        <end position="162"/>
    </location>
</feature>
<evidence type="ECO:0000256" key="1">
    <source>
        <dbReference type="SAM" id="SignalP"/>
    </source>
</evidence>
<reference evidence="3" key="2">
    <citation type="submission" date="2015-01" db="EMBL/GenBank/DDBJ databases">
        <title>Evolutionary Origins and Diversification of the Mycorrhizal Mutualists.</title>
        <authorList>
            <consortium name="DOE Joint Genome Institute"/>
            <consortium name="Mycorrhizal Genomics Consortium"/>
            <person name="Kohler A."/>
            <person name="Kuo A."/>
            <person name="Nagy L.G."/>
            <person name="Floudas D."/>
            <person name="Copeland A."/>
            <person name="Barry K.W."/>
            <person name="Cichocki N."/>
            <person name="Veneault-Fourrey C."/>
            <person name="LaButti K."/>
            <person name="Lindquist E.A."/>
            <person name="Lipzen A."/>
            <person name="Lundell T."/>
            <person name="Morin E."/>
            <person name="Murat C."/>
            <person name="Riley R."/>
            <person name="Ohm R."/>
            <person name="Sun H."/>
            <person name="Tunlid A."/>
            <person name="Henrissat B."/>
            <person name="Grigoriev I.V."/>
            <person name="Hibbett D.S."/>
            <person name="Martin F."/>
        </authorList>
    </citation>
    <scope>NUCLEOTIDE SEQUENCE [LARGE SCALE GENOMIC DNA]</scope>
    <source>
        <strain evidence="3">Zn</strain>
    </source>
</reference>
<evidence type="ECO:0008006" key="4">
    <source>
        <dbReference type="Google" id="ProtNLM"/>
    </source>
</evidence>
<organism evidence="2 3">
    <name type="scientific">Oidiodendron maius (strain Zn)</name>
    <dbReference type="NCBI Taxonomy" id="913774"/>
    <lineage>
        <taxon>Eukaryota</taxon>
        <taxon>Fungi</taxon>
        <taxon>Dikarya</taxon>
        <taxon>Ascomycota</taxon>
        <taxon>Pezizomycotina</taxon>
        <taxon>Leotiomycetes</taxon>
        <taxon>Leotiomycetes incertae sedis</taxon>
        <taxon>Myxotrichaceae</taxon>
        <taxon>Oidiodendron</taxon>
    </lineage>
</organism>
<keyword evidence="3" id="KW-1185">Reference proteome</keyword>
<dbReference type="HOGENOM" id="CLU_1635900_0_0_1"/>
<dbReference type="Proteomes" id="UP000054321">
    <property type="component" value="Unassembled WGS sequence"/>
</dbReference>
<dbReference type="AlphaFoldDB" id="A0A0C3H447"/>
<feature type="signal peptide" evidence="1">
    <location>
        <begin position="1"/>
        <end position="19"/>
    </location>
</feature>
<accession>A0A0C3H447</accession>
<keyword evidence="1" id="KW-0732">Signal</keyword>
<proteinExistence type="predicted"/>